<dbReference type="RefSeq" id="WP_330132651.1">
    <property type="nucleotide sequence ID" value="NZ_JAUTXY010000002.1"/>
</dbReference>
<dbReference type="InterPro" id="IPR014284">
    <property type="entry name" value="RNA_pol_sigma-70_dom"/>
</dbReference>
<evidence type="ECO:0000313" key="9">
    <source>
        <dbReference type="EMBL" id="MEE2057087.1"/>
    </source>
</evidence>
<dbReference type="InterPro" id="IPR007627">
    <property type="entry name" value="RNA_pol_sigma70_r2"/>
</dbReference>
<comment type="caution">
    <text evidence="9">The sequence shown here is derived from an EMBL/GenBank/DDBJ whole genome shotgun (WGS) entry which is preliminary data.</text>
</comment>
<dbReference type="SUPFAM" id="SSF88946">
    <property type="entry name" value="Sigma2 domain of RNA polymerase sigma factors"/>
    <property type="match status" value="1"/>
</dbReference>
<name>A0ABU7L859_9NOCA</name>
<feature type="domain" description="DUF6596" evidence="8">
    <location>
        <begin position="189"/>
        <end position="289"/>
    </location>
</feature>
<evidence type="ECO:0000259" key="7">
    <source>
        <dbReference type="Pfam" id="PF08281"/>
    </source>
</evidence>
<dbReference type="PANTHER" id="PTHR47756">
    <property type="entry name" value="BLL6612 PROTEIN-RELATED"/>
    <property type="match status" value="1"/>
</dbReference>
<dbReference type="Gene3D" id="1.10.10.10">
    <property type="entry name" value="Winged helix-like DNA-binding domain superfamily/Winged helix DNA-binding domain"/>
    <property type="match status" value="1"/>
</dbReference>
<organism evidence="9 10">
    <name type="scientific">Rhodococcus artemisiae</name>
    <dbReference type="NCBI Taxonomy" id="714159"/>
    <lineage>
        <taxon>Bacteria</taxon>
        <taxon>Bacillati</taxon>
        <taxon>Actinomycetota</taxon>
        <taxon>Actinomycetes</taxon>
        <taxon>Mycobacteriales</taxon>
        <taxon>Nocardiaceae</taxon>
        <taxon>Rhodococcus</taxon>
    </lineage>
</organism>
<dbReference type="SUPFAM" id="SSF88659">
    <property type="entry name" value="Sigma3 and sigma4 domains of RNA polymerase sigma factors"/>
    <property type="match status" value="1"/>
</dbReference>
<sequence length="427" mass="46951">MTDEATLRARRAVDAVWRIESAKIIATLTRKVRDLDFAEDLAGQALLEAIEQWPAAGVPRNPAAWLTSVAMRRAIDTWRRQERLDERHAHMARELENDASNFDDPSWDPDRIDDDVLRLMFMTCHPVLGRKAQVALTLRLVGGLTTEQIGSAFLTPTATVQQRIVRAKKTLTAAKAVFEVPGRDEFAPRLSAVLGVLYLVFNEGYAASSGDEWLRPDISAEALRIARILAELVPNEPEAHGLVALMELTASRFPARTTPSGEPILLADQDRTKWDRGQITRGLAALDRADGIGRGRGPYGLQAAIAECHVRAAEFSDTDWKRIVLLYEALQRLAPSPVVDLNHAAAVSMAYGPAPALEYVDKIVASGKLAGYHLLPSVRGDLLAQLGRIDEARTELLAAAEETGNERERTVLLAKVDELDLRSLGPE</sequence>
<reference evidence="9 10" key="1">
    <citation type="submission" date="2023-07" db="EMBL/GenBank/DDBJ databases">
        <authorList>
            <person name="Girao M."/>
            <person name="Carvalho M.F."/>
        </authorList>
    </citation>
    <scope>NUCLEOTIDE SEQUENCE [LARGE SCALE GENOMIC DNA]</scope>
    <source>
        <strain evidence="9 10">YIM65754</strain>
    </source>
</reference>
<keyword evidence="10" id="KW-1185">Reference proteome</keyword>
<dbReference type="InterPro" id="IPR013324">
    <property type="entry name" value="RNA_pol_sigma_r3/r4-like"/>
</dbReference>
<proteinExistence type="inferred from homology"/>
<dbReference type="InterPro" id="IPR036388">
    <property type="entry name" value="WH-like_DNA-bd_sf"/>
</dbReference>
<gene>
    <name evidence="9" type="ORF">Q7514_06045</name>
</gene>
<evidence type="ECO:0000259" key="8">
    <source>
        <dbReference type="Pfam" id="PF20239"/>
    </source>
</evidence>
<evidence type="ECO:0000259" key="6">
    <source>
        <dbReference type="Pfam" id="PF04542"/>
    </source>
</evidence>
<dbReference type="EMBL" id="JAUTXY010000002">
    <property type="protein sequence ID" value="MEE2057087.1"/>
    <property type="molecule type" value="Genomic_DNA"/>
</dbReference>
<keyword evidence="3" id="KW-0731">Sigma factor</keyword>
<feature type="domain" description="RNA polymerase sigma-70 region 2" evidence="6">
    <location>
        <begin position="24"/>
        <end position="83"/>
    </location>
</feature>
<evidence type="ECO:0000256" key="5">
    <source>
        <dbReference type="ARBA" id="ARBA00023163"/>
    </source>
</evidence>
<dbReference type="Proteomes" id="UP001336020">
    <property type="component" value="Unassembled WGS sequence"/>
</dbReference>
<dbReference type="Pfam" id="PF20239">
    <property type="entry name" value="DUF6596"/>
    <property type="match status" value="1"/>
</dbReference>
<evidence type="ECO:0000256" key="1">
    <source>
        <dbReference type="ARBA" id="ARBA00010641"/>
    </source>
</evidence>
<feature type="domain" description="RNA polymerase sigma factor 70 region 4 type 2" evidence="7">
    <location>
        <begin position="120"/>
        <end position="171"/>
    </location>
</feature>
<evidence type="ECO:0000256" key="4">
    <source>
        <dbReference type="ARBA" id="ARBA00023125"/>
    </source>
</evidence>
<dbReference type="InterPro" id="IPR013325">
    <property type="entry name" value="RNA_pol_sigma_r2"/>
</dbReference>
<evidence type="ECO:0000256" key="3">
    <source>
        <dbReference type="ARBA" id="ARBA00023082"/>
    </source>
</evidence>
<dbReference type="NCBIfam" id="TIGR02937">
    <property type="entry name" value="sigma70-ECF"/>
    <property type="match status" value="1"/>
</dbReference>
<accession>A0ABU7L859</accession>
<dbReference type="Gene3D" id="1.10.1740.10">
    <property type="match status" value="1"/>
</dbReference>
<keyword evidence="2" id="KW-0805">Transcription regulation</keyword>
<comment type="similarity">
    <text evidence="1">Belongs to the sigma-70 factor family. ECF subfamily.</text>
</comment>
<dbReference type="InterPro" id="IPR013249">
    <property type="entry name" value="RNA_pol_sigma70_r4_t2"/>
</dbReference>
<evidence type="ECO:0000313" key="10">
    <source>
        <dbReference type="Proteomes" id="UP001336020"/>
    </source>
</evidence>
<protein>
    <submittedName>
        <fullName evidence="9">RNA polymerase sigma factor</fullName>
    </submittedName>
</protein>
<dbReference type="Pfam" id="PF04542">
    <property type="entry name" value="Sigma70_r2"/>
    <property type="match status" value="1"/>
</dbReference>
<evidence type="ECO:0000256" key="2">
    <source>
        <dbReference type="ARBA" id="ARBA00023015"/>
    </source>
</evidence>
<keyword evidence="5" id="KW-0804">Transcription</keyword>
<dbReference type="InterPro" id="IPR046531">
    <property type="entry name" value="DUF6596"/>
</dbReference>
<dbReference type="Pfam" id="PF08281">
    <property type="entry name" value="Sigma70_r4_2"/>
    <property type="match status" value="1"/>
</dbReference>
<dbReference type="PANTHER" id="PTHR47756:SF2">
    <property type="entry name" value="BLL6612 PROTEIN"/>
    <property type="match status" value="1"/>
</dbReference>
<keyword evidence="4" id="KW-0238">DNA-binding</keyword>